<keyword evidence="8" id="KW-0413">Isomerase</keyword>
<dbReference type="AlphaFoldDB" id="E3BJ57"/>
<sequence length="184" mass="21070">MKVTKTNLDGCIVIEPDVYGDERGYFFESFHEEKYREIGIKETFVQDNFSKSSKGILRGLHSQLNKPQGKLVSVTKGEVFDVAVDLRETSPTFGKHFSIVLSDKNHKQLYIPPGFAHGFLTLSDVVHFGYKCTDFYDPEDELGILWNDADLDIDWPTDTPQLSKKDKEQPSFQEYLNILKGLKK</sequence>
<feature type="active site" description="Proton donor" evidence="5">
    <location>
        <position position="130"/>
    </location>
</feature>
<evidence type="ECO:0000256" key="4">
    <source>
        <dbReference type="ARBA" id="ARBA00019595"/>
    </source>
</evidence>
<dbReference type="SUPFAM" id="SSF51182">
    <property type="entry name" value="RmlC-like cupins"/>
    <property type="match status" value="1"/>
</dbReference>
<feature type="binding site" evidence="6">
    <location>
        <position position="28"/>
    </location>
    <ligand>
        <name>substrate</name>
    </ligand>
</feature>
<evidence type="ECO:0000256" key="3">
    <source>
        <dbReference type="ARBA" id="ARBA00012098"/>
    </source>
</evidence>
<dbReference type="PANTHER" id="PTHR21047">
    <property type="entry name" value="DTDP-6-DEOXY-D-GLUCOSE-3,5 EPIMERASE"/>
    <property type="match status" value="1"/>
</dbReference>
<dbReference type="OrthoDB" id="9800680at2"/>
<dbReference type="NCBIfam" id="TIGR01221">
    <property type="entry name" value="rmlC"/>
    <property type="match status" value="1"/>
</dbReference>
<feature type="binding site" evidence="6">
    <location>
        <begin position="46"/>
        <end position="48"/>
    </location>
    <ligand>
        <name>substrate</name>
    </ligand>
</feature>
<dbReference type="InterPro" id="IPR000888">
    <property type="entry name" value="RmlC-like"/>
</dbReference>
<evidence type="ECO:0000256" key="2">
    <source>
        <dbReference type="ARBA" id="ARBA00001997"/>
    </source>
</evidence>
<accession>E3BJ57</accession>
<dbReference type="EC" id="5.1.3.13" evidence="3 8"/>
<dbReference type="eggNOG" id="COG1898">
    <property type="taxonomic scope" value="Bacteria"/>
</dbReference>
<feature type="binding site" evidence="6">
    <location>
        <position position="70"/>
    </location>
    <ligand>
        <name>substrate</name>
    </ligand>
</feature>
<comment type="catalytic activity">
    <reaction evidence="1 8">
        <text>dTDP-4-dehydro-6-deoxy-alpha-D-glucose = dTDP-4-dehydro-beta-L-rhamnose</text>
        <dbReference type="Rhea" id="RHEA:16969"/>
        <dbReference type="ChEBI" id="CHEBI:57649"/>
        <dbReference type="ChEBI" id="CHEBI:62830"/>
        <dbReference type="EC" id="5.1.3.13"/>
    </reaction>
</comment>
<feature type="binding site" evidence="6">
    <location>
        <position position="141"/>
    </location>
    <ligand>
        <name>substrate</name>
    </ligand>
</feature>
<dbReference type="GO" id="GO:0005829">
    <property type="term" value="C:cytosol"/>
    <property type="evidence" value="ECO:0007669"/>
    <property type="project" value="TreeGrafter"/>
</dbReference>
<dbReference type="GO" id="GO:0000271">
    <property type="term" value="P:polysaccharide biosynthetic process"/>
    <property type="evidence" value="ECO:0007669"/>
    <property type="project" value="TreeGrafter"/>
</dbReference>
<evidence type="ECO:0000256" key="1">
    <source>
        <dbReference type="ARBA" id="ARBA00001298"/>
    </source>
</evidence>
<evidence type="ECO:0000256" key="8">
    <source>
        <dbReference type="RuleBase" id="RU364069"/>
    </source>
</evidence>
<name>E3BJ57_9VIBR</name>
<evidence type="ECO:0000256" key="7">
    <source>
        <dbReference type="PIRSR" id="PIRSR600888-3"/>
    </source>
</evidence>
<dbReference type="Proteomes" id="UP000002943">
    <property type="component" value="Unassembled WGS sequence"/>
</dbReference>
<dbReference type="GO" id="GO:0008830">
    <property type="term" value="F:dTDP-4-dehydrorhamnose 3,5-epimerase activity"/>
    <property type="evidence" value="ECO:0007669"/>
    <property type="project" value="UniProtKB-UniRule"/>
</dbReference>
<comment type="caution">
    <text evidence="9">The sequence shown here is derived from an EMBL/GenBank/DDBJ whole genome shotgun (WGS) entry which is preliminary data.</text>
</comment>
<dbReference type="InterPro" id="IPR014710">
    <property type="entry name" value="RmlC-like_jellyroll"/>
</dbReference>
<dbReference type="PANTHER" id="PTHR21047:SF2">
    <property type="entry name" value="THYMIDINE DIPHOSPHO-4-KETO-RHAMNOSE 3,5-EPIMERASE"/>
    <property type="match status" value="1"/>
</dbReference>
<evidence type="ECO:0000256" key="6">
    <source>
        <dbReference type="PIRSR" id="PIRSR600888-2"/>
    </source>
</evidence>
<dbReference type="STRING" id="796620.VIBC2010_20245"/>
<comment type="function">
    <text evidence="2 8">Catalyzes the epimerization of the C3' and C5'positions of dTDP-6-deoxy-D-xylo-4-hexulose, forming dTDP-6-deoxy-L-lyxo-4-hexulose.</text>
</comment>
<dbReference type="Gene3D" id="2.60.120.10">
    <property type="entry name" value="Jelly Rolls"/>
    <property type="match status" value="1"/>
</dbReference>
<protein>
    <recommendedName>
        <fullName evidence="4 8">dTDP-4-dehydrorhamnose 3,5-epimerase</fullName>
        <ecNumber evidence="3 8">5.1.3.13</ecNumber>
    </recommendedName>
    <alternativeName>
        <fullName evidence="8">Thymidine diphospho-4-keto-rhamnose 3,5-epimerase</fullName>
    </alternativeName>
</protein>
<feature type="active site" description="Proton acceptor" evidence="5">
    <location>
        <position position="61"/>
    </location>
</feature>
<dbReference type="CDD" id="cd00438">
    <property type="entry name" value="cupin_RmlC"/>
    <property type="match status" value="1"/>
</dbReference>
<feature type="site" description="Participates in a stacking interaction with the thymidine ring of dTDP-4-oxo-6-deoxyglucose" evidence="7">
    <location>
        <position position="136"/>
    </location>
</feature>
<evidence type="ECO:0000256" key="5">
    <source>
        <dbReference type="PIRSR" id="PIRSR600888-1"/>
    </source>
</evidence>
<proteinExistence type="inferred from homology"/>
<dbReference type="Pfam" id="PF00908">
    <property type="entry name" value="dTDP_sugar_isom"/>
    <property type="match status" value="1"/>
</dbReference>
<comment type="pathway">
    <text evidence="8">Carbohydrate biosynthesis; dTDP-L-rhamnose biosynthesis.</text>
</comment>
<feature type="binding site" evidence="6">
    <location>
        <position position="117"/>
    </location>
    <ligand>
        <name>substrate</name>
    </ligand>
</feature>
<comment type="similarity">
    <text evidence="8">Belongs to the dTDP-4-dehydrorhamnose 3,5-epimerase family.</text>
</comment>
<organism evidence="9 10">
    <name type="scientific">Vibrio caribbeanicus ATCC BAA-2122</name>
    <dbReference type="NCBI Taxonomy" id="796620"/>
    <lineage>
        <taxon>Bacteria</taxon>
        <taxon>Pseudomonadati</taxon>
        <taxon>Pseudomonadota</taxon>
        <taxon>Gammaproteobacteria</taxon>
        <taxon>Vibrionales</taxon>
        <taxon>Vibrionaceae</taxon>
        <taxon>Vibrio</taxon>
    </lineage>
</organism>
<comment type="subunit">
    <text evidence="8">Homodimer.</text>
</comment>
<dbReference type="GO" id="GO:0019305">
    <property type="term" value="P:dTDP-rhamnose biosynthetic process"/>
    <property type="evidence" value="ECO:0007669"/>
    <property type="project" value="UniProtKB-UniRule"/>
</dbReference>
<evidence type="ECO:0000313" key="9">
    <source>
        <dbReference type="EMBL" id="EFP96983.1"/>
    </source>
</evidence>
<feature type="binding site" evidence="6">
    <location>
        <position position="58"/>
    </location>
    <ligand>
        <name>substrate</name>
    </ligand>
</feature>
<reference evidence="9 10" key="1">
    <citation type="journal article" date="2012" name="Int. J. Syst. Evol. Microbiol.">
        <title>Vibrio caribbeanicus sp. nov., isolated from the marine sponge Scleritoderma cyanea.</title>
        <authorList>
            <person name="Hoffmann M."/>
            <person name="Monday S.R."/>
            <person name="Allard M.W."/>
            <person name="Strain E.A."/>
            <person name="Whittaker P."/>
            <person name="Naum M."/>
            <person name="McCarthy P.J."/>
            <person name="Lopez J.V."/>
            <person name="Fischer M."/>
            <person name="Brown E.W."/>
        </authorList>
    </citation>
    <scope>NUCLEOTIDE SEQUENCE [LARGE SCALE GENOMIC DNA]</scope>
    <source>
        <strain evidence="9 10">ATCC BAA-2122</strain>
    </source>
</reference>
<evidence type="ECO:0000313" key="10">
    <source>
        <dbReference type="Proteomes" id="UP000002943"/>
    </source>
</evidence>
<keyword evidence="10" id="KW-1185">Reference proteome</keyword>
<feature type="binding site" evidence="6">
    <location>
        <position position="23"/>
    </location>
    <ligand>
        <name>substrate</name>
    </ligand>
</feature>
<dbReference type="EMBL" id="AEIU01000068">
    <property type="protein sequence ID" value="EFP96983.1"/>
    <property type="molecule type" value="Genomic_DNA"/>
</dbReference>
<dbReference type="RefSeq" id="WP_009601053.1">
    <property type="nucleotide sequence ID" value="NZ_AEIU01000068.1"/>
</dbReference>
<dbReference type="UniPathway" id="UPA00124"/>
<feature type="binding site" evidence="6">
    <location>
        <position position="164"/>
    </location>
    <ligand>
        <name>substrate</name>
    </ligand>
</feature>
<dbReference type="InterPro" id="IPR011051">
    <property type="entry name" value="RmlC_Cupin_sf"/>
</dbReference>
<gene>
    <name evidence="9" type="ORF">VIBC2010_20245</name>
</gene>